<sequence length="100" mass="11213">MYYGVPIPEAYRVLCLAEDVHTNVYVGKERCCLGWNGSLKNATYDKVANSAGYNIRFHCPGDEYISGYQTAVRFGATCTEACMFGDFDRADLDRPCGYKK</sequence>
<reference evidence="1 2" key="1">
    <citation type="submission" date="2017-07" db="EMBL/GenBank/DDBJ databases">
        <title>Genome sequence of the Sordaria macrospora wild type strain R19027.</title>
        <authorList>
            <person name="Nowrousian M."/>
            <person name="Teichert I."/>
            <person name="Kueck U."/>
        </authorList>
    </citation>
    <scope>NUCLEOTIDE SEQUENCE [LARGE SCALE GENOMIC DNA]</scope>
    <source>
        <strain evidence="1 2">R19027</strain>
        <tissue evidence="1">Mycelium</tissue>
    </source>
</reference>
<evidence type="ECO:0000313" key="2">
    <source>
        <dbReference type="Proteomes" id="UP000433876"/>
    </source>
</evidence>
<dbReference type="EMBL" id="NMPR01000174">
    <property type="protein sequence ID" value="KAA8628590.1"/>
    <property type="molecule type" value="Genomic_DNA"/>
</dbReference>
<name>A0A8S8ZHH5_SORMA</name>
<dbReference type="AlphaFoldDB" id="A0A8S8ZHH5"/>
<accession>A0A8S8ZHH5</accession>
<dbReference type="Proteomes" id="UP000433876">
    <property type="component" value="Unassembled WGS sequence"/>
</dbReference>
<proteinExistence type="predicted"/>
<organism evidence="1 2">
    <name type="scientific">Sordaria macrospora</name>
    <dbReference type="NCBI Taxonomy" id="5147"/>
    <lineage>
        <taxon>Eukaryota</taxon>
        <taxon>Fungi</taxon>
        <taxon>Dikarya</taxon>
        <taxon>Ascomycota</taxon>
        <taxon>Pezizomycotina</taxon>
        <taxon>Sordariomycetes</taxon>
        <taxon>Sordariomycetidae</taxon>
        <taxon>Sordariales</taxon>
        <taxon>Sordariaceae</taxon>
        <taxon>Sordaria</taxon>
    </lineage>
</organism>
<protein>
    <submittedName>
        <fullName evidence="1">Uncharacterized protein</fullName>
    </submittedName>
</protein>
<comment type="caution">
    <text evidence="1">The sequence shown here is derived from an EMBL/GenBank/DDBJ whole genome shotgun (WGS) entry which is preliminary data.</text>
</comment>
<gene>
    <name evidence="1" type="ORF">SMACR_08915</name>
</gene>
<evidence type="ECO:0000313" key="1">
    <source>
        <dbReference type="EMBL" id="KAA8628590.1"/>
    </source>
</evidence>
<dbReference type="VEuPathDB" id="FungiDB:SMAC_08915"/>